<evidence type="ECO:0000256" key="4">
    <source>
        <dbReference type="SAM" id="Coils"/>
    </source>
</evidence>
<proteinExistence type="predicted"/>
<dbReference type="InterPro" id="IPR000524">
    <property type="entry name" value="Tscrpt_reg_HTH_GntR"/>
</dbReference>
<dbReference type="RefSeq" id="WP_116649741.1">
    <property type="nucleotide sequence ID" value="NZ_QUZK01000016.1"/>
</dbReference>
<feature type="coiled-coil region" evidence="4">
    <location>
        <begin position="92"/>
        <end position="119"/>
    </location>
</feature>
<organism evidence="6 7">
    <name type="scientific">Wenzhouxiangella sediminis</name>
    <dbReference type="NCBI Taxonomy" id="1792836"/>
    <lineage>
        <taxon>Bacteria</taxon>
        <taxon>Pseudomonadati</taxon>
        <taxon>Pseudomonadota</taxon>
        <taxon>Gammaproteobacteria</taxon>
        <taxon>Chromatiales</taxon>
        <taxon>Wenzhouxiangellaceae</taxon>
        <taxon>Wenzhouxiangella</taxon>
    </lineage>
</organism>
<reference evidence="6 7" key="1">
    <citation type="submission" date="2018-08" db="EMBL/GenBank/DDBJ databases">
        <title>Wenzhouxiangella salilacus sp. nov., a novel bacterium isolated from a saline lake in Xinjiang Province, China.</title>
        <authorList>
            <person name="Han S."/>
        </authorList>
    </citation>
    <scope>NUCLEOTIDE SEQUENCE [LARGE SCALE GENOMIC DNA]</scope>
    <source>
        <strain evidence="6 7">XDB06</strain>
    </source>
</reference>
<keyword evidence="2" id="KW-0238">DNA-binding</keyword>
<name>A0A3E1KB58_9GAMM</name>
<evidence type="ECO:0000256" key="1">
    <source>
        <dbReference type="ARBA" id="ARBA00023015"/>
    </source>
</evidence>
<dbReference type="SUPFAM" id="SSF46785">
    <property type="entry name" value="Winged helix' DNA-binding domain"/>
    <property type="match status" value="1"/>
</dbReference>
<dbReference type="EMBL" id="QUZK01000016">
    <property type="protein sequence ID" value="RFF31729.1"/>
    <property type="molecule type" value="Genomic_DNA"/>
</dbReference>
<evidence type="ECO:0000313" key="7">
    <source>
        <dbReference type="Proteomes" id="UP000260351"/>
    </source>
</evidence>
<comment type="caution">
    <text evidence="6">The sequence shown here is derived from an EMBL/GenBank/DDBJ whole genome shotgun (WGS) entry which is preliminary data.</text>
</comment>
<evidence type="ECO:0000256" key="2">
    <source>
        <dbReference type="ARBA" id="ARBA00023125"/>
    </source>
</evidence>
<dbReference type="GO" id="GO:0003700">
    <property type="term" value="F:DNA-binding transcription factor activity"/>
    <property type="evidence" value="ECO:0007669"/>
    <property type="project" value="InterPro"/>
</dbReference>
<dbReference type="SMART" id="SM00345">
    <property type="entry name" value="HTH_GNTR"/>
    <property type="match status" value="1"/>
</dbReference>
<dbReference type="AlphaFoldDB" id="A0A3E1KB58"/>
<keyword evidence="3" id="KW-0804">Transcription</keyword>
<dbReference type="Proteomes" id="UP000260351">
    <property type="component" value="Unassembled WGS sequence"/>
</dbReference>
<keyword evidence="4" id="KW-0175">Coiled coil</keyword>
<dbReference type="InterPro" id="IPR036388">
    <property type="entry name" value="WH-like_DNA-bd_sf"/>
</dbReference>
<evidence type="ECO:0000313" key="6">
    <source>
        <dbReference type="EMBL" id="RFF31729.1"/>
    </source>
</evidence>
<sequence length="138" mass="15185">MVNVQAPALAVDVDSDVPIVQQIVNGLRRLLVSGELSPGNALPSSRALARDLGVHFNTVAQAYRTLEAEGWLALKRRAGTVVLERSTPELDARHAEALARQFTEELRNLRARYEALGVERRALDASIEAMIDDRRNSS</sequence>
<gene>
    <name evidence="6" type="ORF">DZC52_03510</name>
</gene>
<keyword evidence="7" id="KW-1185">Reference proteome</keyword>
<feature type="domain" description="HTH gntR-type" evidence="5">
    <location>
        <begin position="17"/>
        <end position="85"/>
    </location>
</feature>
<dbReference type="Gene3D" id="1.10.10.10">
    <property type="entry name" value="Winged helix-like DNA-binding domain superfamily/Winged helix DNA-binding domain"/>
    <property type="match status" value="1"/>
</dbReference>
<keyword evidence="1" id="KW-0805">Transcription regulation</keyword>
<dbReference type="Pfam" id="PF00392">
    <property type="entry name" value="GntR"/>
    <property type="match status" value="1"/>
</dbReference>
<accession>A0A3E1KB58</accession>
<dbReference type="CDD" id="cd07377">
    <property type="entry name" value="WHTH_GntR"/>
    <property type="match status" value="1"/>
</dbReference>
<evidence type="ECO:0000259" key="5">
    <source>
        <dbReference type="PROSITE" id="PS50949"/>
    </source>
</evidence>
<protein>
    <submittedName>
        <fullName evidence="6">GntR family transcriptional regulator</fullName>
    </submittedName>
</protein>
<dbReference type="PANTHER" id="PTHR38445">
    <property type="entry name" value="HTH-TYPE TRANSCRIPTIONAL REPRESSOR YTRA"/>
    <property type="match status" value="1"/>
</dbReference>
<dbReference type="PANTHER" id="PTHR38445:SF9">
    <property type="entry name" value="HTH-TYPE TRANSCRIPTIONAL REPRESSOR YTRA"/>
    <property type="match status" value="1"/>
</dbReference>
<evidence type="ECO:0000256" key="3">
    <source>
        <dbReference type="ARBA" id="ARBA00023163"/>
    </source>
</evidence>
<dbReference type="InterPro" id="IPR036390">
    <property type="entry name" value="WH_DNA-bd_sf"/>
</dbReference>
<dbReference type="PROSITE" id="PS50949">
    <property type="entry name" value="HTH_GNTR"/>
    <property type="match status" value="1"/>
</dbReference>
<dbReference type="GO" id="GO:0003677">
    <property type="term" value="F:DNA binding"/>
    <property type="evidence" value="ECO:0007669"/>
    <property type="project" value="UniProtKB-KW"/>
</dbReference>
<dbReference type="OrthoDB" id="5450856at2"/>